<dbReference type="EMBL" id="JAVHNQ010000002">
    <property type="protein sequence ID" value="KAK6354757.1"/>
    <property type="molecule type" value="Genomic_DNA"/>
</dbReference>
<feature type="transmembrane region" description="Helical" evidence="1">
    <location>
        <begin position="12"/>
        <end position="33"/>
    </location>
</feature>
<name>A0AAV9V4H3_9PEZI</name>
<gene>
    <name evidence="2" type="ORF">TWF696_003894</name>
</gene>
<evidence type="ECO:0000313" key="3">
    <source>
        <dbReference type="Proteomes" id="UP001375240"/>
    </source>
</evidence>
<evidence type="ECO:0000313" key="2">
    <source>
        <dbReference type="EMBL" id="KAK6354757.1"/>
    </source>
</evidence>
<evidence type="ECO:0000256" key="1">
    <source>
        <dbReference type="SAM" id="Phobius"/>
    </source>
</evidence>
<protein>
    <recommendedName>
        <fullName evidence="4">MARVEL domain-containing protein</fullName>
    </recommendedName>
</protein>
<keyword evidence="1" id="KW-0472">Membrane</keyword>
<keyword evidence="1" id="KW-0812">Transmembrane</keyword>
<comment type="caution">
    <text evidence="2">The sequence shown here is derived from an EMBL/GenBank/DDBJ whole genome shotgun (WGS) entry which is preliminary data.</text>
</comment>
<feature type="transmembrane region" description="Helical" evidence="1">
    <location>
        <begin position="128"/>
        <end position="146"/>
    </location>
</feature>
<sequence>MAGRSGSIKTPLWAVRFLQLIFAIILTGIFAWFHNRIYRAGYYRYDETDVPLGFSVAAIFVIALAFFTHLSLGPDSQIIIMFLDFALFVGYLASAVVYRHNFNANCNENTLVRVFRAIGRNGCNTVRLGAALLVLQTILFFISTVLTHRLADRRYTATAEPRVREEKTGFFGFGRRRPRQAAAV</sequence>
<accession>A0AAV9V4H3</accession>
<proteinExistence type="predicted"/>
<feature type="transmembrane region" description="Helical" evidence="1">
    <location>
        <begin position="53"/>
        <end position="72"/>
    </location>
</feature>
<keyword evidence="1" id="KW-1133">Transmembrane helix</keyword>
<evidence type="ECO:0008006" key="4">
    <source>
        <dbReference type="Google" id="ProtNLM"/>
    </source>
</evidence>
<reference evidence="2 3" key="1">
    <citation type="submission" date="2019-10" db="EMBL/GenBank/DDBJ databases">
        <authorList>
            <person name="Palmer J.M."/>
        </authorList>
    </citation>
    <scope>NUCLEOTIDE SEQUENCE [LARGE SCALE GENOMIC DNA]</scope>
    <source>
        <strain evidence="2 3">TWF696</strain>
    </source>
</reference>
<dbReference type="AlphaFoldDB" id="A0AAV9V4H3"/>
<organism evidence="2 3">
    <name type="scientific">Orbilia brochopaga</name>
    <dbReference type="NCBI Taxonomy" id="3140254"/>
    <lineage>
        <taxon>Eukaryota</taxon>
        <taxon>Fungi</taxon>
        <taxon>Dikarya</taxon>
        <taxon>Ascomycota</taxon>
        <taxon>Pezizomycotina</taxon>
        <taxon>Orbiliomycetes</taxon>
        <taxon>Orbiliales</taxon>
        <taxon>Orbiliaceae</taxon>
        <taxon>Orbilia</taxon>
    </lineage>
</organism>
<keyword evidence="3" id="KW-1185">Reference proteome</keyword>
<dbReference type="Proteomes" id="UP001375240">
    <property type="component" value="Unassembled WGS sequence"/>
</dbReference>
<feature type="transmembrane region" description="Helical" evidence="1">
    <location>
        <begin position="79"/>
        <end position="98"/>
    </location>
</feature>